<protein>
    <submittedName>
        <fullName evidence="4">Component of SufBCD complex</fullName>
    </submittedName>
</protein>
<dbReference type="SUPFAM" id="SSF101960">
    <property type="entry name" value="Stabilizer of iron transporter SufD"/>
    <property type="match status" value="1"/>
</dbReference>
<keyword evidence="5" id="KW-1185">Reference proteome</keyword>
<gene>
    <name evidence="4" type="primary">sufD</name>
    <name evidence="4" type="ORF">Lery_0402</name>
</gene>
<dbReference type="PATRIC" id="fig|448.7.peg.418"/>
<sequence length="425" mass="47025">MSEVLSFYQQQAEAGLSPIAWLADLQKKALRDFNRQGFPAKQQEDWKYTSLDGFLQQPFTAAKGAFSTAQAVPSDIPCALRLMVHNGQVLGAEALAPQLPPGMMVQSLQDALQTIPERIKPWLGQIARHEHGFQALNSAMMQSGVVIYLPAGVKLEEPLLIEHWQDNDHQAVHTRQLIIAEAGSEATVIEYFQGGPGRCYFSNTLTEIRVDSGASITHYKIQNESRAAYHIGEVAAHVAALGQFNSQSLSVGAKMARSDTRITFKGEKAQALMNGIYMTSDNQHVDHHTVVNHEVPHCHSEQDYKGILSGRCRAVFNGKVIVARHAQHTEAHQQNKNLLLSPQAEIDTKPQLEIFADDVICSHGATVGQLDEEALFYLATRGIERSEAIHYLIHAFAAANLRLIPHRPLADWMAALISQQLREPS</sequence>
<name>A0A0W0TV31_LEGER</name>
<dbReference type="InterPro" id="IPR011542">
    <property type="entry name" value="SUF_FeS_clus_asmbl_SufD"/>
</dbReference>
<dbReference type="EMBL" id="LNYA01000003">
    <property type="protein sequence ID" value="KTC99501.1"/>
    <property type="molecule type" value="Genomic_DNA"/>
</dbReference>
<dbReference type="AlphaFoldDB" id="A0A0W0TV31"/>
<accession>A0A0W0TV31</accession>
<dbReference type="GO" id="GO:0016226">
    <property type="term" value="P:iron-sulfur cluster assembly"/>
    <property type="evidence" value="ECO:0007669"/>
    <property type="project" value="InterPro"/>
</dbReference>
<evidence type="ECO:0000256" key="1">
    <source>
        <dbReference type="ARBA" id="ARBA00043967"/>
    </source>
</evidence>
<dbReference type="NCBIfam" id="TIGR01981">
    <property type="entry name" value="sufD"/>
    <property type="match status" value="1"/>
</dbReference>
<reference evidence="4 5" key="1">
    <citation type="submission" date="2015-11" db="EMBL/GenBank/DDBJ databases">
        <title>Genomic analysis of 38 Legionella species identifies large and diverse effector repertoires.</title>
        <authorList>
            <person name="Burstein D."/>
            <person name="Amaro F."/>
            <person name="Zusman T."/>
            <person name="Lifshitz Z."/>
            <person name="Cohen O."/>
            <person name="Gilbert J.A."/>
            <person name="Pupko T."/>
            <person name="Shuman H.A."/>
            <person name="Segal G."/>
        </authorList>
    </citation>
    <scope>NUCLEOTIDE SEQUENCE [LARGE SCALE GENOMIC DNA]</scope>
    <source>
        <strain evidence="4 5">SE-32A-C8</strain>
    </source>
</reference>
<dbReference type="PANTHER" id="PTHR43575:SF1">
    <property type="entry name" value="PROTEIN ABCI7, CHLOROPLASTIC"/>
    <property type="match status" value="1"/>
</dbReference>
<dbReference type="InterPro" id="IPR055346">
    <property type="entry name" value="Fe-S_cluster_assembly_SufBD"/>
</dbReference>
<dbReference type="RefSeq" id="WP_058525576.1">
    <property type="nucleotide sequence ID" value="NZ_CAAAHY010000001.1"/>
</dbReference>
<dbReference type="Proteomes" id="UP000054773">
    <property type="component" value="Unassembled WGS sequence"/>
</dbReference>
<dbReference type="InterPro" id="IPR037284">
    <property type="entry name" value="SUF_FeS_clus_asmbl_SufBD_sf"/>
</dbReference>
<dbReference type="Pfam" id="PF01458">
    <property type="entry name" value="SUFBD_core"/>
    <property type="match status" value="1"/>
</dbReference>
<evidence type="ECO:0000259" key="2">
    <source>
        <dbReference type="Pfam" id="PF01458"/>
    </source>
</evidence>
<dbReference type="STRING" id="448.Lery_0402"/>
<feature type="domain" description="SUF system FeS cluster assembly SufBD N-terminal" evidence="3">
    <location>
        <begin position="17"/>
        <end position="159"/>
    </location>
</feature>
<comment type="caution">
    <text evidence="4">The sequence shown here is derived from an EMBL/GenBank/DDBJ whole genome shotgun (WGS) entry which is preliminary data.</text>
</comment>
<feature type="domain" description="SUF system FeS cluster assembly SufBD core" evidence="2">
    <location>
        <begin position="165"/>
        <end position="396"/>
    </location>
</feature>
<dbReference type="InterPro" id="IPR045595">
    <property type="entry name" value="SufBD_N"/>
</dbReference>
<dbReference type="OrthoDB" id="9768262at2"/>
<dbReference type="InterPro" id="IPR000825">
    <property type="entry name" value="SUF_FeS_clus_asmbl_SufBD_core"/>
</dbReference>
<proteinExistence type="inferred from homology"/>
<organism evidence="4 5">
    <name type="scientific">Legionella erythra</name>
    <dbReference type="NCBI Taxonomy" id="448"/>
    <lineage>
        <taxon>Bacteria</taxon>
        <taxon>Pseudomonadati</taxon>
        <taxon>Pseudomonadota</taxon>
        <taxon>Gammaproteobacteria</taxon>
        <taxon>Legionellales</taxon>
        <taxon>Legionellaceae</taxon>
        <taxon>Legionella</taxon>
    </lineage>
</organism>
<dbReference type="Pfam" id="PF19295">
    <property type="entry name" value="SufBD_N"/>
    <property type="match status" value="1"/>
</dbReference>
<evidence type="ECO:0000313" key="4">
    <source>
        <dbReference type="EMBL" id="KTC99501.1"/>
    </source>
</evidence>
<dbReference type="PANTHER" id="PTHR43575">
    <property type="entry name" value="PROTEIN ABCI7, CHLOROPLASTIC"/>
    <property type="match status" value="1"/>
</dbReference>
<evidence type="ECO:0000313" key="5">
    <source>
        <dbReference type="Proteomes" id="UP000054773"/>
    </source>
</evidence>
<comment type="similarity">
    <text evidence="1">Belongs to the iron-sulfur cluster assembly SufBD family.</text>
</comment>
<evidence type="ECO:0000259" key="3">
    <source>
        <dbReference type="Pfam" id="PF19295"/>
    </source>
</evidence>